<dbReference type="EMBL" id="JAMZFW010000036">
    <property type="protein sequence ID" value="MCP1103653.1"/>
    <property type="molecule type" value="Genomic_DNA"/>
</dbReference>
<dbReference type="InterPro" id="IPR011013">
    <property type="entry name" value="Gal_mutarotase_sf_dom"/>
</dbReference>
<dbReference type="Gene3D" id="2.70.98.10">
    <property type="match status" value="1"/>
</dbReference>
<comment type="catalytic activity">
    <reaction evidence="1">
        <text>Hydrolysis of terminal non-reducing beta-D-galactose residues in beta-D-galactosides.</text>
        <dbReference type="EC" id="3.2.1.23"/>
    </reaction>
</comment>
<evidence type="ECO:0000256" key="1">
    <source>
        <dbReference type="ARBA" id="ARBA00001412"/>
    </source>
</evidence>
<evidence type="ECO:0000259" key="5">
    <source>
        <dbReference type="SMART" id="SM01038"/>
    </source>
</evidence>
<organism evidence="6 7">
    <name type="scientific">Aequitasia blattaphilus</name>
    <dbReference type="NCBI Taxonomy" id="2949332"/>
    <lineage>
        <taxon>Bacteria</taxon>
        <taxon>Bacillati</taxon>
        <taxon>Bacillota</taxon>
        <taxon>Clostridia</taxon>
        <taxon>Lachnospirales</taxon>
        <taxon>Lachnospiraceae</taxon>
        <taxon>Aequitasia</taxon>
    </lineage>
</organism>
<keyword evidence="4" id="KW-0326">Glycosidase</keyword>
<keyword evidence="3" id="KW-0378">Hydrolase</keyword>
<keyword evidence="7" id="KW-1185">Reference proteome</keyword>
<gene>
    <name evidence="6" type="ORF">NK125_14725</name>
</gene>
<evidence type="ECO:0000256" key="4">
    <source>
        <dbReference type="ARBA" id="ARBA00023295"/>
    </source>
</evidence>
<dbReference type="PANTHER" id="PTHR46323">
    <property type="entry name" value="BETA-GALACTOSIDASE"/>
    <property type="match status" value="1"/>
</dbReference>
<sequence length="309" mass="34377">MENTLKLIFGDANLGVAGADFHYIFSYARGGLESYVVKGTEWMYRVPRPCFWRATTDNDRGCGFSAKSSMWMGADMFSYCEDFKVRVDGQDIVKPSAPENNKYTGAETADELEITFIFRTTTVPATTVEVTYRIEASGDITIQTLYHGVKGLPQLPAFGIRFTLCHLAKKFRYEGISGETYPDRKAGGDKGAFEVMGQPVTPYIVPQDCNMHMDTKWVKLYGAGHSTLCLKAADQSFAFSSIPYTALELESATHQEELPLPRRTILTVLGKVRGVGGINSWGADVEHAYHISAEEDIQYSFKLVKSESM</sequence>
<feature type="domain" description="Beta galactosidase small chain/" evidence="5">
    <location>
        <begin position="15"/>
        <end position="304"/>
    </location>
</feature>
<evidence type="ECO:0000313" key="6">
    <source>
        <dbReference type="EMBL" id="MCP1103653.1"/>
    </source>
</evidence>
<protein>
    <recommendedName>
        <fullName evidence="2">beta-galactosidase</fullName>
        <ecNumber evidence="2">3.2.1.23</ecNumber>
    </recommendedName>
</protein>
<evidence type="ECO:0000256" key="2">
    <source>
        <dbReference type="ARBA" id="ARBA00012756"/>
    </source>
</evidence>
<reference evidence="6 7" key="1">
    <citation type="journal article" date="2022" name="Genome Biol. Evol.">
        <title>Host diet, physiology and behaviors set the stage for Lachnospiraceae cladogenesis.</title>
        <authorList>
            <person name="Vera-Ponce De Leon A."/>
            <person name="Schneider M."/>
            <person name="Jahnes B.C."/>
            <person name="Sadowski V."/>
            <person name="Camuy-Velez L.A."/>
            <person name="Duan J."/>
            <person name="Sabree Z.L."/>
        </authorList>
    </citation>
    <scope>NUCLEOTIDE SEQUENCE [LARGE SCALE GENOMIC DNA]</scope>
    <source>
        <strain evidence="6 7">PAL113</strain>
    </source>
</reference>
<dbReference type="Proteomes" id="UP001523566">
    <property type="component" value="Unassembled WGS sequence"/>
</dbReference>
<dbReference type="SMART" id="SM01038">
    <property type="entry name" value="Bgal_small_N"/>
    <property type="match status" value="1"/>
</dbReference>
<dbReference type="InterPro" id="IPR050347">
    <property type="entry name" value="Bact_Beta-galactosidase"/>
</dbReference>
<name>A0ABT1ECY5_9FIRM</name>
<comment type="caution">
    <text evidence="6">The sequence shown here is derived from an EMBL/GenBank/DDBJ whole genome shotgun (WGS) entry which is preliminary data.</text>
</comment>
<accession>A0ABT1ECY5</accession>
<dbReference type="EC" id="3.2.1.23" evidence="2"/>
<dbReference type="SUPFAM" id="SSF74650">
    <property type="entry name" value="Galactose mutarotase-like"/>
    <property type="match status" value="1"/>
</dbReference>
<dbReference type="PANTHER" id="PTHR46323:SF2">
    <property type="entry name" value="BETA-GALACTOSIDASE"/>
    <property type="match status" value="1"/>
</dbReference>
<dbReference type="RefSeq" id="WP_262067421.1">
    <property type="nucleotide sequence ID" value="NZ_JAMXOD010000036.1"/>
</dbReference>
<dbReference type="InterPro" id="IPR014718">
    <property type="entry name" value="GH-type_carb-bd"/>
</dbReference>
<evidence type="ECO:0000313" key="7">
    <source>
        <dbReference type="Proteomes" id="UP001523566"/>
    </source>
</evidence>
<evidence type="ECO:0000256" key="3">
    <source>
        <dbReference type="ARBA" id="ARBA00022801"/>
    </source>
</evidence>
<dbReference type="InterPro" id="IPR004199">
    <property type="entry name" value="B-gal_small/dom_5"/>
</dbReference>
<proteinExistence type="predicted"/>
<dbReference type="Pfam" id="PF02929">
    <property type="entry name" value="Bgal_small_N"/>
    <property type="match status" value="1"/>
</dbReference>